<dbReference type="InterPro" id="IPR000210">
    <property type="entry name" value="BTB/POZ_dom"/>
</dbReference>
<sequence length="605" mass="66686">MQLKDLNNSGRQWGFQVQPDHRLPRHGISLYVYVRTAGVGEAEFLAWLSQNKVHFTISFSEPESASFFAKFSSHDHWWEIQVALFFTKKSNGWFDFQLQVPAAQSLKLTNDTLTICIEFDDGPTPALAGSATAQTSVSVPNLNSQILYPLFPAAHYDPTMEHVFDNAALSDFAFIADGKPIHVQKHFIAAKVSVWKAPVSQLTDGSPRQPACTVHPFECIPNTSYTALHSFLAFLYSGRLPLLESENTASDARLIGQLCVLAESFGVNNFLISSFVEPGNREEQCMKSKRFLAILRRLKTGTAAIGGGKTCNIPALSAPSVMDPVHSVAIRQLLSTPSVSDVRFVVEGKVVYGQKCLLSSLSDFFRVMFSGAWSEGGIDDQDGVSLVRVDDFPHATFLAMLNYLYVSELDPHASLAELGLLYICADKYQITDLSELVLSRISHQMSPETISHFLFGYAYQYEVLNSLAQEYFVRNFNLVRKSTEFVHVVRAHWEYEDAIQSGLWTDIFMEFTAWGFETMSVLPEESGGVDDLLRPSEDGGVLDSAGMLANTLIATDDCLNGSVCEGRSTADVSTDSVSAMDKCVVPESGTVSSGTLADELEAIEE</sequence>
<evidence type="ECO:0000313" key="2">
    <source>
        <dbReference type="EMBL" id="TPX68669.1"/>
    </source>
</evidence>
<dbReference type="CDD" id="cd18186">
    <property type="entry name" value="BTB_POZ_ZBTB_KLHL-like"/>
    <property type="match status" value="1"/>
</dbReference>
<dbReference type="AlphaFoldDB" id="A0A507EX93"/>
<proteinExistence type="predicted"/>
<accession>A0A507EX93</accession>
<protein>
    <recommendedName>
        <fullName evidence="1">BTB domain-containing protein</fullName>
    </recommendedName>
</protein>
<dbReference type="Pfam" id="PF00651">
    <property type="entry name" value="BTB"/>
    <property type="match status" value="1"/>
</dbReference>
<name>A0A507EX93_9FUNG</name>
<evidence type="ECO:0000313" key="3">
    <source>
        <dbReference type="Proteomes" id="UP000320333"/>
    </source>
</evidence>
<feature type="domain" description="BTB" evidence="1">
    <location>
        <begin position="340"/>
        <end position="413"/>
    </location>
</feature>
<dbReference type="SMART" id="SM00225">
    <property type="entry name" value="BTB"/>
    <property type="match status" value="2"/>
</dbReference>
<dbReference type="InterPro" id="IPR011333">
    <property type="entry name" value="SKP1/BTB/POZ_sf"/>
</dbReference>
<comment type="caution">
    <text evidence="2">The sequence shown here is derived from an EMBL/GenBank/DDBJ whole genome shotgun (WGS) entry which is preliminary data.</text>
</comment>
<dbReference type="SUPFAM" id="SSF54695">
    <property type="entry name" value="POZ domain"/>
    <property type="match status" value="2"/>
</dbReference>
<dbReference type="EMBL" id="QEAP01000344">
    <property type="protein sequence ID" value="TPX68669.1"/>
    <property type="molecule type" value="Genomic_DNA"/>
</dbReference>
<dbReference type="OrthoDB" id="6359816at2759"/>
<keyword evidence="3" id="KW-1185">Reference proteome</keyword>
<dbReference type="PROSITE" id="PS50097">
    <property type="entry name" value="BTB"/>
    <property type="match status" value="2"/>
</dbReference>
<gene>
    <name evidence="2" type="ORF">CcCBS67573_g07088</name>
</gene>
<dbReference type="PANTHER" id="PTHR24413">
    <property type="entry name" value="SPECKLE-TYPE POZ PROTEIN"/>
    <property type="match status" value="1"/>
</dbReference>
<dbReference type="STRING" id="246404.A0A507EX93"/>
<dbReference type="Gene3D" id="3.30.710.10">
    <property type="entry name" value="Potassium Channel Kv1.1, Chain A"/>
    <property type="match status" value="2"/>
</dbReference>
<evidence type="ECO:0000259" key="1">
    <source>
        <dbReference type="PROSITE" id="PS50097"/>
    </source>
</evidence>
<feature type="domain" description="BTB" evidence="1">
    <location>
        <begin position="170"/>
        <end position="244"/>
    </location>
</feature>
<dbReference type="Proteomes" id="UP000320333">
    <property type="component" value="Unassembled WGS sequence"/>
</dbReference>
<organism evidence="2 3">
    <name type="scientific">Chytriomyces confervae</name>
    <dbReference type="NCBI Taxonomy" id="246404"/>
    <lineage>
        <taxon>Eukaryota</taxon>
        <taxon>Fungi</taxon>
        <taxon>Fungi incertae sedis</taxon>
        <taxon>Chytridiomycota</taxon>
        <taxon>Chytridiomycota incertae sedis</taxon>
        <taxon>Chytridiomycetes</taxon>
        <taxon>Chytridiales</taxon>
        <taxon>Chytriomycetaceae</taxon>
        <taxon>Chytriomyces</taxon>
    </lineage>
</organism>
<reference evidence="2 3" key="1">
    <citation type="journal article" date="2019" name="Sci. Rep.">
        <title>Comparative genomics of chytrid fungi reveal insights into the obligate biotrophic and pathogenic lifestyle of Synchytrium endobioticum.</title>
        <authorList>
            <person name="van de Vossenberg B.T.L.H."/>
            <person name="Warris S."/>
            <person name="Nguyen H.D.T."/>
            <person name="van Gent-Pelzer M.P.E."/>
            <person name="Joly D.L."/>
            <person name="van de Geest H.C."/>
            <person name="Bonants P.J.M."/>
            <person name="Smith D.S."/>
            <person name="Levesque C.A."/>
            <person name="van der Lee T.A.J."/>
        </authorList>
    </citation>
    <scope>NUCLEOTIDE SEQUENCE [LARGE SCALE GENOMIC DNA]</scope>
    <source>
        <strain evidence="2 3">CBS 675.73</strain>
    </source>
</reference>